<proteinExistence type="predicted"/>
<dbReference type="Proteomes" id="UP000037035">
    <property type="component" value="Unassembled WGS sequence"/>
</dbReference>
<name>A0A0L6VJH6_9BASI</name>
<gene>
    <name evidence="1" type="ORF">VP01_1492g1</name>
</gene>
<evidence type="ECO:0000313" key="1">
    <source>
        <dbReference type="EMBL" id="KNZ60844.1"/>
    </source>
</evidence>
<organism evidence="1 2">
    <name type="scientific">Puccinia sorghi</name>
    <dbReference type="NCBI Taxonomy" id="27349"/>
    <lineage>
        <taxon>Eukaryota</taxon>
        <taxon>Fungi</taxon>
        <taxon>Dikarya</taxon>
        <taxon>Basidiomycota</taxon>
        <taxon>Pucciniomycotina</taxon>
        <taxon>Pucciniomycetes</taxon>
        <taxon>Pucciniales</taxon>
        <taxon>Pucciniaceae</taxon>
        <taxon>Puccinia</taxon>
    </lineage>
</organism>
<dbReference type="VEuPathDB" id="FungiDB:VP01_1492g1"/>
<comment type="caution">
    <text evidence="1">The sequence shown here is derived from an EMBL/GenBank/DDBJ whole genome shotgun (WGS) entry which is preliminary data.</text>
</comment>
<dbReference type="EMBL" id="LAVV01005475">
    <property type="protein sequence ID" value="KNZ60844.1"/>
    <property type="molecule type" value="Genomic_DNA"/>
</dbReference>
<protein>
    <submittedName>
        <fullName evidence="1">Uncharacterized protein</fullName>
    </submittedName>
</protein>
<keyword evidence="2" id="KW-1185">Reference proteome</keyword>
<dbReference type="AlphaFoldDB" id="A0A0L6VJH6"/>
<reference evidence="1 2" key="1">
    <citation type="submission" date="2015-08" db="EMBL/GenBank/DDBJ databases">
        <title>Next Generation Sequencing and Analysis of the Genome of Puccinia sorghi L Schw, the Causal Agent of Maize Common Rust.</title>
        <authorList>
            <person name="Rochi L."/>
            <person name="Burguener G."/>
            <person name="Darino M."/>
            <person name="Turjanski A."/>
            <person name="Kreff E."/>
            <person name="Dieguez M.J."/>
            <person name="Sacco F."/>
        </authorList>
    </citation>
    <scope>NUCLEOTIDE SEQUENCE [LARGE SCALE GENOMIC DNA]</scope>
    <source>
        <strain evidence="1 2">RO10H11247</strain>
    </source>
</reference>
<accession>A0A0L6VJH6</accession>
<sequence>MSYFIFTSLKSFSPTYPKLLMSNLMDTVASKWFLIAWDVDNMTISAWNKLYEETKERGKWYKDKNYISNLPSVLKRIKSSFGSPHIMTYLIKIDMRLIKHSLKSYVFHGTCQSRNLAKNTFTTSIIKFVDFLRTQNWASILFGTFQNILNKFSQTGALTPKMGSGLQSLGVVSPSPILFLFHSGINPLNHSTSIRQKSTLQLFQTQTSLLVPKFVGLSSFLLIPESISFSYLYSSINSRLFRLNHKNKSVCFSLSWHTFYSLNHPSKYKQFHYQFFHSFSAIELVWCLKSLKSSFPFFSLLECQFRNSTQLTVKILVNHCFASFPSVSSTVLNFSNTAWVFIYCLGLLLDISNLGCLYQVLASDHSSNQPCSSFHINIGSTSLPLTTPHCCCCPLIVRIASSRPLRTLPGHRNHLLSLTTPSLLIPILFLCLLHNENNTTFILIHLFSPSFDLFFTRLLPTYPQFSSVTHTTSPPHRNINGGRLA</sequence>
<evidence type="ECO:0000313" key="2">
    <source>
        <dbReference type="Proteomes" id="UP000037035"/>
    </source>
</evidence>